<dbReference type="EMBL" id="QZCH01000076">
    <property type="protein sequence ID" value="RJG36505.1"/>
    <property type="molecule type" value="Genomic_DNA"/>
</dbReference>
<gene>
    <name evidence="1" type="ORF">D1Z90_20360</name>
</gene>
<dbReference type="Proteomes" id="UP000283255">
    <property type="component" value="Unassembled WGS sequence"/>
</dbReference>
<comment type="caution">
    <text evidence="1">The sequence shown here is derived from an EMBL/GenBank/DDBJ whole genome shotgun (WGS) entry which is preliminary data.</text>
</comment>
<dbReference type="OrthoDB" id="9157609at2"/>
<dbReference type="AlphaFoldDB" id="A0A418Y961"/>
<keyword evidence="2" id="KW-1185">Reference proteome</keyword>
<reference evidence="1 2" key="1">
    <citation type="submission" date="2018-09" db="EMBL/GenBank/DDBJ databases">
        <authorList>
            <person name="Wang F."/>
        </authorList>
    </citation>
    <scope>NUCLEOTIDE SEQUENCE [LARGE SCALE GENOMIC DNA]</scope>
    <source>
        <strain evidence="1 2">PLHSC7-2</strain>
    </source>
</reference>
<accession>A0A418Y961</accession>
<organism evidence="1 2">
    <name type="scientific">Motilimonas pumila</name>
    <dbReference type="NCBI Taxonomy" id="2303987"/>
    <lineage>
        <taxon>Bacteria</taxon>
        <taxon>Pseudomonadati</taxon>
        <taxon>Pseudomonadota</taxon>
        <taxon>Gammaproteobacteria</taxon>
        <taxon>Alteromonadales</taxon>
        <taxon>Alteromonadales genera incertae sedis</taxon>
        <taxon>Motilimonas</taxon>
    </lineage>
</organism>
<protein>
    <submittedName>
        <fullName evidence="1">Uncharacterized protein</fullName>
    </submittedName>
</protein>
<dbReference type="RefSeq" id="WP_119912603.1">
    <property type="nucleotide sequence ID" value="NZ_QZCH01000076.1"/>
</dbReference>
<sequence length="152" mass="17206">MDISIFVDKTYDLFSTFDKPLVATKVDHCDECRDHNDEIGGVNCRDLSPEQIGTVCWGISSFLTQEAMGYYIPRLIELAVTAEDDKHGTPYMCSFINQIGLSSSSDQFALFSKAQRLAVRDTLFILKDTYMDTLIEHCWEDEIDGAITQWGT</sequence>
<evidence type="ECO:0000313" key="2">
    <source>
        <dbReference type="Proteomes" id="UP000283255"/>
    </source>
</evidence>
<name>A0A418Y961_9GAMM</name>
<evidence type="ECO:0000313" key="1">
    <source>
        <dbReference type="EMBL" id="RJG36505.1"/>
    </source>
</evidence>
<proteinExistence type="predicted"/>
<reference evidence="1 2" key="2">
    <citation type="submission" date="2019-01" db="EMBL/GenBank/DDBJ databases">
        <title>Motilimonas pumilus sp. nov., isolated from the gut of sea cucumber (Apostichopus japonicus).</title>
        <authorList>
            <person name="Wang F.-Q."/>
            <person name="Ren L.-H."/>
            <person name="Lin Y.-W."/>
            <person name="Sun G.-H."/>
            <person name="Du Z.-J."/>
            <person name="Zhao J.-X."/>
            <person name="Liu X.-J."/>
            <person name="Liu L.-J."/>
        </authorList>
    </citation>
    <scope>NUCLEOTIDE SEQUENCE [LARGE SCALE GENOMIC DNA]</scope>
    <source>
        <strain evidence="1 2">PLHSC7-2</strain>
    </source>
</reference>